<name>A0AAD5PKC5_9FUNG</name>
<dbReference type="AlphaFoldDB" id="A0AAD5PKC5"/>
<organism evidence="4 5">
    <name type="scientific">Phascolomyces articulosus</name>
    <dbReference type="NCBI Taxonomy" id="60185"/>
    <lineage>
        <taxon>Eukaryota</taxon>
        <taxon>Fungi</taxon>
        <taxon>Fungi incertae sedis</taxon>
        <taxon>Mucoromycota</taxon>
        <taxon>Mucoromycotina</taxon>
        <taxon>Mucoromycetes</taxon>
        <taxon>Mucorales</taxon>
        <taxon>Lichtheimiaceae</taxon>
        <taxon>Phascolomyces</taxon>
    </lineage>
</organism>
<feature type="compositionally biased region" description="Polar residues" evidence="2">
    <location>
        <begin position="133"/>
        <end position="142"/>
    </location>
</feature>
<reference evidence="4" key="2">
    <citation type="submission" date="2023-02" db="EMBL/GenBank/DDBJ databases">
        <authorList>
            <consortium name="DOE Joint Genome Institute"/>
            <person name="Mondo S.J."/>
            <person name="Chang Y."/>
            <person name="Wang Y."/>
            <person name="Ahrendt S."/>
            <person name="Andreopoulos W."/>
            <person name="Barry K."/>
            <person name="Beard J."/>
            <person name="Benny G.L."/>
            <person name="Blankenship S."/>
            <person name="Bonito G."/>
            <person name="Cuomo C."/>
            <person name="Desiro A."/>
            <person name="Gervers K.A."/>
            <person name="Hundley H."/>
            <person name="Kuo A."/>
            <person name="LaButti K."/>
            <person name="Lang B.F."/>
            <person name="Lipzen A."/>
            <person name="O'Donnell K."/>
            <person name="Pangilinan J."/>
            <person name="Reynolds N."/>
            <person name="Sandor L."/>
            <person name="Smith M.W."/>
            <person name="Tsang A."/>
            <person name="Grigoriev I.V."/>
            <person name="Stajich J.E."/>
            <person name="Spatafora J.W."/>
        </authorList>
    </citation>
    <scope>NUCLEOTIDE SEQUENCE</scope>
    <source>
        <strain evidence="4">RSA 2281</strain>
    </source>
</reference>
<dbReference type="PANTHER" id="PTHR47665:SF1">
    <property type="entry name" value="HISTONE DEACETYLASE-LIKE PROTEIN"/>
    <property type="match status" value="1"/>
</dbReference>
<dbReference type="Proteomes" id="UP001209540">
    <property type="component" value="Unassembled WGS sequence"/>
</dbReference>
<feature type="compositionally biased region" description="Low complexity" evidence="2">
    <location>
        <begin position="143"/>
        <end position="162"/>
    </location>
</feature>
<keyword evidence="1" id="KW-0479">Metal-binding</keyword>
<keyword evidence="5" id="KW-1185">Reference proteome</keyword>
<sequence>MTDTNDDIKLAQALQEQFDRPDFGFAVEPITTCPHIPNSIATQVFIDTPCQSCNEPKENWQCLTCDHTVLCSRYRNGHMLDHFEKNKDHAVCLSYSDLSVWCFVCENYIVNEALDNLKHAAYMAKFGEEPPQASTLVVQDNQGAGSSSCAAGGSGSSSSNKQ</sequence>
<reference evidence="4" key="1">
    <citation type="journal article" date="2022" name="IScience">
        <title>Evolution of zygomycete secretomes and the origins of terrestrial fungal ecologies.</title>
        <authorList>
            <person name="Chang Y."/>
            <person name="Wang Y."/>
            <person name="Mondo S."/>
            <person name="Ahrendt S."/>
            <person name="Andreopoulos W."/>
            <person name="Barry K."/>
            <person name="Beard J."/>
            <person name="Benny G.L."/>
            <person name="Blankenship S."/>
            <person name="Bonito G."/>
            <person name="Cuomo C."/>
            <person name="Desiro A."/>
            <person name="Gervers K.A."/>
            <person name="Hundley H."/>
            <person name="Kuo A."/>
            <person name="LaButti K."/>
            <person name="Lang B.F."/>
            <person name="Lipzen A."/>
            <person name="O'Donnell K."/>
            <person name="Pangilinan J."/>
            <person name="Reynolds N."/>
            <person name="Sandor L."/>
            <person name="Smith M.E."/>
            <person name="Tsang A."/>
            <person name="Grigoriev I.V."/>
            <person name="Stajich J.E."/>
            <person name="Spatafora J.W."/>
        </authorList>
    </citation>
    <scope>NUCLEOTIDE SEQUENCE</scope>
    <source>
        <strain evidence="4">RSA 2281</strain>
    </source>
</reference>
<dbReference type="SMART" id="SM00290">
    <property type="entry name" value="ZnF_UBP"/>
    <property type="match status" value="1"/>
</dbReference>
<evidence type="ECO:0000313" key="5">
    <source>
        <dbReference type="Proteomes" id="UP001209540"/>
    </source>
</evidence>
<gene>
    <name evidence="4" type="ORF">BDA99DRAFT_491673</name>
</gene>
<evidence type="ECO:0000256" key="2">
    <source>
        <dbReference type="SAM" id="MobiDB-lite"/>
    </source>
</evidence>
<evidence type="ECO:0000313" key="4">
    <source>
        <dbReference type="EMBL" id="KAI9278263.1"/>
    </source>
</evidence>
<evidence type="ECO:0000256" key="1">
    <source>
        <dbReference type="PROSITE-ProRule" id="PRU00502"/>
    </source>
</evidence>
<evidence type="ECO:0000259" key="3">
    <source>
        <dbReference type="PROSITE" id="PS50271"/>
    </source>
</evidence>
<protein>
    <recommendedName>
        <fullName evidence="3">UBP-type domain-containing protein</fullName>
    </recommendedName>
</protein>
<dbReference type="EMBL" id="JAIXMP010000001">
    <property type="protein sequence ID" value="KAI9278263.1"/>
    <property type="molecule type" value="Genomic_DNA"/>
</dbReference>
<comment type="caution">
    <text evidence="4">The sequence shown here is derived from an EMBL/GenBank/DDBJ whole genome shotgun (WGS) entry which is preliminary data.</text>
</comment>
<dbReference type="Gene3D" id="3.30.40.10">
    <property type="entry name" value="Zinc/RING finger domain, C3HC4 (zinc finger)"/>
    <property type="match status" value="1"/>
</dbReference>
<proteinExistence type="predicted"/>
<accession>A0AAD5PKC5</accession>
<dbReference type="PROSITE" id="PS50271">
    <property type="entry name" value="ZF_UBP"/>
    <property type="match status" value="1"/>
</dbReference>
<dbReference type="SUPFAM" id="SSF57850">
    <property type="entry name" value="RING/U-box"/>
    <property type="match status" value="1"/>
</dbReference>
<dbReference type="GO" id="GO:0008270">
    <property type="term" value="F:zinc ion binding"/>
    <property type="evidence" value="ECO:0007669"/>
    <property type="project" value="UniProtKB-KW"/>
</dbReference>
<keyword evidence="1" id="KW-0863">Zinc-finger</keyword>
<dbReference type="Pfam" id="PF02148">
    <property type="entry name" value="zf-UBP"/>
    <property type="match status" value="1"/>
</dbReference>
<feature type="domain" description="UBP-type" evidence="3">
    <location>
        <begin position="31"/>
        <end position="128"/>
    </location>
</feature>
<feature type="region of interest" description="Disordered" evidence="2">
    <location>
        <begin position="133"/>
        <end position="162"/>
    </location>
</feature>
<dbReference type="PANTHER" id="PTHR47665">
    <property type="entry name" value="HISTONE DEACETYLASE-LIKE PROTEIN"/>
    <property type="match status" value="1"/>
</dbReference>
<dbReference type="InterPro" id="IPR001607">
    <property type="entry name" value="Znf_UBP"/>
</dbReference>
<dbReference type="InterPro" id="IPR013083">
    <property type="entry name" value="Znf_RING/FYVE/PHD"/>
</dbReference>
<keyword evidence="1" id="KW-0862">Zinc</keyword>